<dbReference type="PRINTS" id="PR00038">
    <property type="entry name" value="HTHLUXR"/>
</dbReference>
<evidence type="ECO:0000256" key="2">
    <source>
        <dbReference type="ARBA" id="ARBA00022840"/>
    </source>
</evidence>
<dbReference type="InterPro" id="IPR000792">
    <property type="entry name" value="Tscrpt_reg_LuxR_C"/>
</dbReference>
<protein>
    <submittedName>
        <fullName evidence="4">LuxR family transcriptional regulator</fullName>
    </submittedName>
</protein>
<sequence>MGCAREDTCAALEAFDCGGQRLVRPPIRGRACELKAIGAHVSAAIQGSGAVLIVEGPPGIGKSRLLAEVVAVVEHAGARALLGESFEYQQAVPFFSLFMATLRAHPPVGDAEALRRLGDSVDLQYWVVHDLANAICAAASETPLAIVLEDIHWADAGTLLALRSLTVRVDARVLWVLSARTGSGGPAVRETLDVLERRGAAVLRLNALSASAVADIVLDTVRAKADTSLLNLAAKAHGNPFLVKELLSGLDEEGRLDVSRGRATATGRGLPRRLAVGMQLRLDLLSHAAGEVVRVAAVLPDRFSVGLLAAMLERQPASLMSAVGEAVRADLLAEDGAKLRFRHDLLREAVRQVLPQSLRQAMERQSALMLLELGAAPAEVATQLARSAEPGDQAAIVALRKAARSVGNTDAGAAADLSKRALDLLSADDVQRGQVVAETVVLLNRAGRHAEAQALATVALSEASSAEEEAAVRLRVAGVTTHTTQRRVEENRRALQLSGLSEVTRARHLAWLAYHLMHDQLVPDYVAVNEAAAAAASTGDVEAHTMAEVTLACLECGNGYASRAIARLESLCALTRMAPVAATHDRARHNYANMLAVVGRLDDAAAQVADSVQRCRRQGNAMALHILFVVDGSIQLAAGRLAAARGATESLTLRNSTEATEIDMLRMVVLAEVARRTGDRKLLHEMVKQARDAHPAGSAAVRRGTAHVLALAAWQRGDVHEAMRWLSGISLFEAPLWPQALDLLVLSSQIASAAGDAGLRAAALRICDVLERERPAFPPLFEAVAGYVRGMIERDARALTAAAASLETLSRPVLYASAAEDAAGELAHIGRSVEALDQFNAAFDTYTACGATADALRVGRRLRTLGVQRRIVTHPRAKTGWESLTDSELKVINLIAQGATNNSVAQRLRLSPHTVKAHLRKAFVKLEINSRGELRQMLGGASQLGA</sequence>
<dbReference type="GO" id="GO:0004016">
    <property type="term" value="F:adenylate cyclase activity"/>
    <property type="evidence" value="ECO:0007669"/>
    <property type="project" value="TreeGrafter"/>
</dbReference>
<dbReference type="Pfam" id="PF13191">
    <property type="entry name" value="AAA_16"/>
    <property type="match status" value="1"/>
</dbReference>
<dbReference type="PANTHER" id="PTHR16305:SF28">
    <property type="entry name" value="GUANYLATE CYCLASE DOMAIN-CONTAINING PROTEIN"/>
    <property type="match status" value="1"/>
</dbReference>
<evidence type="ECO:0000313" key="5">
    <source>
        <dbReference type="Proteomes" id="UP000193040"/>
    </source>
</evidence>
<dbReference type="STRING" id="1784.VC42_03600"/>
<dbReference type="InterPro" id="IPR027417">
    <property type="entry name" value="P-loop_NTPase"/>
</dbReference>
<dbReference type="InterPro" id="IPR016032">
    <property type="entry name" value="Sig_transdc_resp-reg_C-effctor"/>
</dbReference>
<name>A0A1X0YHP0_MYCSI</name>
<dbReference type="PROSITE" id="PS50043">
    <property type="entry name" value="HTH_LUXR_2"/>
    <property type="match status" value="1"/>
</dbReference>
<reference evidence="4 5" key="1">
    <citation type="submission" date="2017-03" db="EMBL/GenBank/DDBJ databases">
        <title>Genomic insights into Mycobacterium simiae human colonization.</title>
        <authorList>
            <person name="Steffani J.L."/>
            <person name="Brunck M.E."/>
            <person name="Cruz E."/>
            <person name="Montiel R."/>
            <person name="Barona F."/>
        </authorList>
    </citation>
    <scope>NUCLEOTIDE SEQUENCE [LARGE SCALE GENOMIC DNA]</scope>
    <source>
        <strain evidence="4 5">MsiGto</strain>
    </source>
</reference>
<dbReference type="GO" id="GO:0005737">
    <property type="term" value="C:cytoplasm"/>
    <property type="evidence" value="ECO:0007669"/>
    <property type="project" value="TreeGrafter"/>
</dbReference>
<dbReference type="RefSeq" id="WP_061556015.1">
    <property type="nucleotide sequence ID" value="NZ_MZZM01000001.1"/>
</dbReference>
<accession>A0A1X0YHP0</accession>
<dbReference type="SUPFAM" id="SSF52540">
    <property type="entry name" value="P-loop containing nucleoside triphosphate hydrolases"/>
    <property type="match status" value="1"/>
</dbReference>
<dbReference type="PANTHER" id="PTHR16305">
    <property type="entry name" value="TESTICULAR SOLUBLE ADENYLYL CYCLASE"/>
    <property type="match status" value="1"/>
</dbReference>
<dbReference type="GO" id="GO:0003677">
    <property type="term" value="F:DNA binding"/>
    <property type="evidence" value="ECO:0007669"/>
    <property type="project" value="InterPro"/>
</dbReference>
<dbReference type="Proteomes" id="UP000193040">
    <property type="component" value="Unassembled WGS sequence"/>
</dbReference>
<evidence type="ECO:0000256" key="1">
    <source>
        <dbReference type="ARBA" id="ARBA00022741"/>
    </source>
</evidence>
<dbReference type="GO" id="GO:0005524">
    <property type="term" value="F:ATP binding"/>
    <property type="evidence" value="ECO:0007669"/>
    <property type="project" value="UniProtKB-KW"/>
</dbReference>
<keyword evidence="5" id="KW-1185">Reference proteome</keyword>
<gene>
    <name evidence="4" type="ORF">B5M45_01100</name>
</gene>
<dbReference type="CDD" id="cd06170">
    <property type="entry name" value="LuxR_C_like"/>
    <property type="match status" value="1"/>
</dbReference>
<evidence type="ECO:0000313" key="4">
    <source>
        <dbReference type="EMBL" id="ORJ64882.1"/>
    </source>
</evidence>
<dbReference type="InterPro" id="IPR036388">
    <property type="entry name" value="WH-like_DNA-bd_sf"/>
</dbReference>
<dbReference type="SUPFAM" id="SSF46894">
    <property type="entry name" value="C-terminal effector domain of the bipartite response regulators"/>
    <property type="match status" value="1"/>
</dbReference>
<dbReference type="Pfam" id="PF00196">
    <property type="entry name" value="GerE"/>
    <property type="match status" value="1"/>
</dbReference>
<organism evidence="4 5">
    <name type="scientific">Mycobacterium simiae</name>
    <name type="common">Mycobacterium habana</name>
    <dbReference type="NCBI Taxonomy" id="1784"/>
    <lineage>
        <taxon>Bacteria</taxon>
        <taxon>Bacillati</taxon>
        <taxon>Actinomycetota</taxon>
        <taxon>Actinomycetes</taxon>
        <taxon>Mycobacteriales</taxon>
        <taxon>Mycobacteriaceae</taxon>
        <taxon>Mycobacterium</taxon>
        <taxon>Mycobacterium simiae complex</taxon>
    </lineage>
</organism>
<evidence type="ECO:0000259" key="3">
    <source>
        <dbReference type="PROSITE" id="PS50043"/>
    </source>
</evidence>
<dbReference type="GO" id="GO:0006355">
    <property type="term" value="P:regulation of DNA-templated transcription"/>
    <property type="evidence" value="ECO:0007669"/>
    <property type="project" value="InterPro"/>
</dbReference>
<keyword evidence="2" id="KW-0067">ATP-binding</keyword>
<keyword evidence="1" id="KW-0547">Nucleotide-binding</keyword>
<comment type="caution">
    <text evidence="4">The sequence shown here is derived from an EMBL/GenBank/DDBJ whole genome shotgun (WGS) entry which is preliminary data.</text>
</comment>
<dbReference type="InterPro" id="IPR041664">
    <property type="entry name" value="AAA_16"/>
</dbReference>
<dbReference type="SMART" id="SM00421">
    <property type="entry name" value="HTH_LUXR"/>
    <property type="match status" value="1"/>
</dbReference>
<dbReference type="EMBL" id="MZZM01000001">
    <property type="protein sequence ID" value="ORJ64882.1"/>
    <property type="molecule type" value="Genomic_DNA"/>
</dbReference>
<dbReference type="Gene3D" id="1.10.10.10">
    <property type="entry name" value="Winged helix-like DNA-binding domain superfamily/Winged helix DNA-binding domain"/>
    <property type="match status" value="1"/>
</dbReference>
<feature type="domain" description="HTH luxR-type" evidence="3">
    <location>
        <begin position="877"/>
        <end position="942"/>
    </location>
</feature>
<proteinExistence type="predicted"/>
<dbReference type="AlphaFoldDB" id="A0A1X0YHP0"/>